<name>A0AAE1DG91_9GAST</name>
<evidence type="ECO:0000313" key="1">
    <source>
        <dbReference type="EMBL" id="KAK3769574.1"/>
    </source>
</evidence>
<accession>A0AAE1DG91</accession>
<dbReference type="AlphaFoldDB" id="A0AAE1DG91"/>
<evidence type="ECO:0000313" key="2">
    <source>
        <dbReference type="Proteomes" id="UP001283361"/>
    </source>
</evidence>
<proteinExistence type="predicted"/>
<dbReference type="Proteomes" id="UP001283361">
    <property type="component" value="Unassembled WGS sequence"/>
</dbReference>
<organism evidence="1 2">
    <name type="scientific">Elysia crispata</name>
    <name type="common">lettuce slug</name>
    <dbReference type="NCBI Taxonomy" id="231223"/>
    <lineage>
        <taxon>Eukaryota</taxon>
        <taxon>Metazoa</taxon>
        <taxon>Spiralia</taxon>
        <taxon>Lophotrochozoa</taxon>
        <taxon>Mollusca</taxon>
        <taxon>Gastropoda</taxon>
        <taxon>Heterobranchia</taxon>
        <taxon>Euthyneura</taxon>
        <taxon>Panpulmonata</taxon>
        <taxon>Sacoglossa</taxon>
        <taxon>Placobranchoidea</taxon>
        <taxon>Plakobranchidae</taxon>
        <taxon>Elysia</taxon>
    </lineage>
</organism>
<comment type="caution">
    <text evidence="1">The sequence shown here is derived from an EMBL/GenBank/DDBJ whole genome shotgun (WGS) entry which is preliminary data.</text>
</comment>
<dbReference type="EMBL" id="JAWDGP010003905">
    <property type="protein sequence ID" value="KAK3769574.1"/>
    <property type="molecule type" value="Genomic_DNA"/>
</dbReference>
<reference evidence="1" key="1">
    <citation type="journal article" date="2023" name="G3 (Bethesda)">
        <title>A reference genome for the long-term kleptoplast-retaining sea slug Elysia crispata morphotype clarki.</title>
        <authorList>
            <person name="Eastman K.E."/>
            <person name="Pendleton A.L."/>
            <person name="Shaikh M.A."/>
            <person name="Suttiyut T."/>
            <person name="Ogas R."/>
            <person name="Tomko P."/>
            <person name="Gavelis G."/>
            <person name="Widhalm J.R."/>
            <person name="Wisecaver J.H."/>
        </authorList>
    </citation>
    <scope>NUCLEOTIDE SEQUENCE</scope>
    <source>
        <strain evidence="1">ECLA1</strain>
    </source>
</reference>
<gene>
    <name evidence="1" type="ORF">RRG08_044769</name>
</gene>
<keyword evidence="2" id="KW-1185">Reference proteome</keyword>
<protein>
    <submittedName>
        <fullName evidence="1">Uncharacterized protein</fullName>
    </submittedName>
</protein>
<sequence>MEGRAGTLATPSRCGNQSVSRHGALFGGMSSPPLSLSQRLLKHLRSLRAIRATCDRGPFSGERSVDCRDKT</sequence>